<protein>
    <submittedName>
        <fullName evidence="2">Type IV conjugative transfer system protein TraV</fullName>
    </submittedName>
</protein>
<evidence type="ECO:0000313" key="3">
    <source>
        <dbReference type="Proteomes" id="UP000297753"/>
    </source>
</evidence>
<feature type="chain" id="PRO_5021265927" evidence="1">
    <location>
        <begin position="20"/>
        <end position="128"/>
    </location>
</feature>
<sequence length="128" mass="14170">MLRIAFSLGWTLLLLGCAAGLEEDYSCSQVGGTPGCVSMDEIRSNLKTYVPSGSSATPHPTPPVVTDFTILPRRNRHGEPSRTEDVVKKITIFPFIDTRGHYVDTTDIYLILDDSRWTGRPASAIWED</sequence>
<dbReference type="AlphaFoldDB" id="A0A4Y8WB48"/>
<evidence type="ECO:0000313" key="2">
    <source>
        <dbReference type="EMBL" id="TFH89501.1"/>
    </source>
</evidence>
<keyword evidence="1" id="KW-0732">Signal</keyword>
<dbReference type="Pfam" id="PF09676">
    <property type="entry name" value="TraV"/>
    <property type="match status" value="1"/>
</dbReference>
<accession>A0A4Y8WB48</accession>
<organism evidence="2 3">
    <name type="scientific">Vibrio ouci</name>
    <dbReference type="NCBI Taxonomy" id="2499078"/>
    <lineage>
        <taxon>Bacteria</taxon>
        <taxon>Pseudomonadati</taxon>
        <taxon>Pseudomonadota</taxon>
        <taxon>Gammaproteobacteria</taxon>
        <taxon>Vibrionales</taxon>
        <taxon>Vibrionaceae</taxon>
        <taxon>Vibrio</taxon>
    </lineage>
</organism>
<dbReference type="PROSITE" id="PS51257">
    <property type="entry name" value="PROKAR_LIPOPROTEIN"/>
    <property type="match status" value="1"/>
</dbReference>
<dbReference type="EMBL" id="SATR01000062">
    <property type="protein sequence ID" value="TFH89501.1"/>
    <property type="molecule type" value="Genomic_DNA"/>
</dbReference>
<feature type="signal peptide" evidence="1">
    <location>
        <begin position="1"/>
        <end position="19"/>
    </location>
</feature>
<comment type="caution">
    <text evidence="2">The sequence shown here is derived from an EMBL/GenBank/DDBJ whole genome shotgun (WGS) entry which is preliminary data.</text>
</comment>
<proteinExistence type="predicted"/>
<gene>
    <name evidence="2" type="primary">traV</name>
    <name evidence="2" type="ORF">ELS82_21850</name>
</gene>
<dbReference type="RefSeq" id="WP_134837336.1">
    <property type="nucleotide sequence ID" value="NZ_SATR01000062.1"/>
</dbReference>
<dbReference type="Proteomes" id="UP000297753">
    <property type="component" value="Unassembled WGS sequence"/>
</dbReference>
<evidence type="ECO:0000256" key="1">
    <source>
        <dbReference type="SAM" id="SignalP"/>
    </source>
</evidence>
<dbReference type="InterPro" id="IPR014118">
    <property type="entry name" value="T4SS_TraV"/>
</dbReference>
<keyword evidence="3" id="KW-1185">Reference proteome</keyword>
<name>A0A4Y8WB48_9VIBR</name>
<dbReference type="OrthoDB" id="5641150at2"/>
<dbReference type="NCBIfam" id="TIGR02747">
    <property type="entry name" value="TraV"/>
    <property type="match status" value="1"/>
</dbReference>
<reference evidence="2 3" key="1">
    <citation type="submission" date="2019-01" db="EMBL/GenBank/DDBJ databases">
        <title>Vibrio BEI176 sp. nov, a marine bacterium isolated from China: eastern marignal seas.</title>
        <authorList>
            <person name="Li B."/>
        </authorList>
    </citation>
    <scope>NUCLEOTIDE SEQUENCE [LARGE SCALE GENOMIC DNA]</scope>
    <source>
        <strain evidence="2 3">BEI176</strain>
    </source>
</reference>